<dbReference type="AlphaFoldDB" id="E4ZXE2"/>
<organism evidence="2">
    <name type="scientific">Leptosphaeria maculans (strain JN3 / isolate v23.1.3 / race Av1-4-5-6-7-8)</name>
    <name type="common">Blackleg fungus</name>
    <name type="synonym">Phoma lingam</name>
    <dbReference type="NCBI Taxonomy" id="985895"/>
    <lineage>
        <taxon>Eukaryota</taxon>
        <taxon>Fungi</taxon>
        <taxon>Dikarya</taxon>
        <taxon>Ascomycota</taxon>
        <taxon>Pezizomycotina</taxon>
        <taxon>Dothideomycetes</taxon>
        <taxon>Pleosporomycetidae</taxon>
        <taxon>Pleosporales</taxon>
        <taxon>Pleosporineae</taxon>
        <taxon>Leptosphaeriaceae</taxon>
        <taxon>Plenodomus</taxon>
        <taxon>Plenodomus lingam/Leptosphaeria maculans species complex</taxon>
    </lineage>
</organism>
<name>E4ZXE2_LEPMJ</name>
<sequence length="50" mass="5645">MGIMDITDTAALLLPLFISRLRHKTTTLRTHTPGVTTVHRKRFGLEDRGV</sequence>
<evidence type="ECO:0000313" key="2">
    <source>
        <dbReference type="Proteomes" id="UP000002668"/>
    </source>
</evidence>
<dbReference type="Proteomes" id="UP000002668">
    <property type="component" value="Genome"/>
</dbReference>
<dbReference type="InParanoid" id="E4ZXE2"/>
<keyword evidence="2" id="KW-1185">Reference proteome</keyword>
<dbReference type="EMBL" id="FP929127">
    <property type="protein sequence ID" value="CBX95352.1"/>
    <property type="molecule type" value="Genomic_DNA"/>
</dbReference>
<proteinExistence type="predicted"/>
<evidence type="ECO:0000313" key="1">
    <source>
        <dbReference type="EMBL" id="CBX95352.1"/>
    </source>
</evidence>
<protein>
    <submittedName>
        <fullName evidence="1">Predicted protein</fullName>
    </submittedName>
</protein>
<reference evidence="2" key="1">
    <citation type="journal article" date="2011" name="Nat. Commun.">
        <title>Effector diversification within compartments of the Leptosphaeria maculans genome affected by Repeat-Induced Point mutations.</title>
        <authorList>
            <person name="Rouxel T."/>
            <person name="Grandaubert J."/>
            <person name="Hane J.K."/>
            <person name="Hoede C."/>
            <person name="van de Wouw A.P."/>
            <person name="Couloux A."/>
            <person name="Dominguez V."/>
            <person name="Anthouard V."/>
            <person name="Bally P."/>
            <person name="Bourras S."/>
            <person name="Cozijnsen A.J."/>
            <person name="Ciuffetti L.M."/>
            <person name="Degrave A."/>
            <person name="Dilmaghani A."/>
            <person name="Duret L."/>
            <person name="Fudal I."/>
            <person name="Goodwin S.B."/>
            <person name="Gout L."/>
            <person name="Glaser N."/>
            <person name="Linglin J."/>
            <person name="Kema G.H.J."/>
            <person name="Lapalu N."/>
            <person name="Lawrence C.B."/>
            <person name="May K."/>
            <person name="Meyer M."/>
            <person name="Ollivier B."/>
            <person name="Poulain J."/>
            <person name="Schoch C.L."/>
            <person name="Simon A."/>
            <person name="Spatafora J.W."/>
            <person name="Stachowiak A."/>
            <person name="Turgeon B.G."/>
            <person name="Tyler B.M."/>
            <person name="Vincent D."/>
            <person name="Weissenbach J."/>
            <person name="Amselem J."/>
            <person name="Quesneville H."/>
            <person name="Oliver R.P."/>
            <person name="Wincker P."/>
            <person name="Balesdent M.-H."/>
            <person name="Howlett B.J."/>
        </authorList>
    </citation>
    <scope>NUCLEOTIDE SEQUENCE [LARGE SCALE GENOMIC DNA]</scope>
    <source>
        <strain evidence="2">JN3 / isolate v23.1.3 / race Av1-4-5-6-7-8</strain>
    </source>
</reference>
<dbReference type="HOGENOM" id="CLU_3125350_0_0_1"/>
<dbReference type="VEuPathDB" id="FungiDB:LEMA_P025040.1"/>
<accession>E4ZXE2</accession>
<gene>
    <name evidence="1" type="ORF">LEMA_P025040.1</name>
</gene>